<dbReference type="AlphaFoldDB" id="A0A6N6NJ70"/>
<name>A0A6N6NJ70_9ACTN</name>
<sequence>MSRATDALEACGIPYKHNGWMPAKPPQSPFFAAVLEESEAVSSDSGETFAFFTVPTVELYDDGGADAEAKRAELLRALAAEGLSPRRRASTYIYSEKKFLTVYDCEGYIEKE</sequence>
<dbReference type="RefSeq" id="WP_158050330.1">
    <property type="nucleotide sequence ID" value="NZ_WAJR01000033.1"/>
</dbReference>
<dbReference type="Proteomes" id="UP000468668">
    <property type="component" value="Unassembled WGS sequence"/>
</dbReference>
<gene>
    <name evidence="1" type="ORF">F8C90_09750</name>
</gene>
<reference evidence="1 2" key="1">
    <citation type="submission" date="2019-09" db="EMBL/GenBank/DDBJ databases">
        <title>Whole genome shotgun sequencing (WGS) of Ellagibacter isourolithinifaciens DSM 104140(T) and Adlercreutzia muris DSM 29508(T).</title>
        <authorList>
            <person name="Stoll D.A."/>
            <person name="Danylec N."/>
            <person name="Huch M."/>
        </authorList>
    </citation>
    <scope>NUCLEOTIDE SEQUENCE [LARGE SCALE GENOMIC DNA]</scope>
    <source>
        <strain evidence="1 2">DSM 104140</strain>
    </source>
</reference>
<accession>A0A6N6NJ70</accession>
<dbReference type="GeneID" id="98658695"/>
<keyword evidence="2" id="KW-1185">Reference proteome</keyword>
<comment type="caution">
    <text evidence="1">The sequence shown here is derived from an EMBL/GenBank/DDBJ whole genome shotgun (WGS) entry which is preliminary data.</text>
</comment>
<proteinExistence type="predicted"/>
<dbReference type="EMBL" id="WAJR01000033">
    <property type="protein sequence ID" value="KAB1636607.1"/>
    <property type="molecule type" value="Genomic_DNA"/>
</dbReference>
<evidence type="ECO:0000313" key="2">
    <source>
        <dbReference type="Proteomes" id="UP000468668"/>
    </source>
</evidence>
<evidence type="ECO:0000313" key="1">
    <source>
        <dbReference type="EMBL" id="KAB1636607.1"/>
    </source>
</evidence>
<organism evidence="1 2">
    <name type="scientific">Ellagibacter isourolithinifaciens</name>
    <dbReference type="NCBI Taxonomy" id="2137581"/>
    <lineage>
        <taxon>Bacteria</taxon>
        <taxon>Bacillati</taxon>
        <taxon>Actinomycetota</taxon>
        <taxon>Coriobacteriia</taxon>
        <taxon>Eggerthellales</taxon>
        <taxon>Eggerthellaceae</taxon>
        <taxon>Ellagibacter</taxon>
    </lineage>
</organism>
<protein>
    <submittedName>
        <fullName evidence="1">Uncharacterized protein</fullName>
    </submittedName>
</protein>